<dbReference type="GO" id="GO:0008409">
    <property type="term" value="F:5'-3' exonuclease activity"/>
    <property type="evidence" value="ECO:0007669"/>
    <property type="project" value="InterPro"/>
</dbReference>
<dbReference type="AlphaFoldDB" id="A0A1B6EF72"/>
<reference evidence="2" key="1">
    <citation type="submission" date="2015-12" db="EMBL/GenBank/DDBJ databases">
        <title>De novo transcriptome assembly of four potential Pierce s Disease insect vectors from Arizona vineyards.</title>
        <authorList>
            <person name="Tassone E.E."/>
        </authorList>
    </citation>
    <scope>NUCLEOTIDE SEQUENCE</scope>
</reference>
<proteinExistence type="predicted"/>
<evidence type="ECO:0008006" key="3">
    <source>
        <dbReference type="Google" id="ProtNLM"/>
    </source>
</evidence>
<dbReference type="GO" id="GO:0008408">
    <property type="term" value="F:3'-5' exonuclease activity"/>
    <property type="evidence" value="ECO:0007669"/>
    <property type="project" value="InterPro"/>
</dbReference>
<gene>
    <name evidence="2" type="ORF">g.14980</name>
</gene>
<dbReference type="EMBL" id="GEDC01000729">
    <property type="protein sequence ID" value="JAS36569.1"/>
    <property type="molecule type" value="Transcribed_RNA"/>
</dbReference>
<evidence type="ECO:0000256" key="1">
    <source>
        <dbReference type="SAM" id="MobiDB-lite"/>
    </source>
</evidence>
<feature type="compositionally biased region" description="Basic and acidic residues" evidence="1">
    <location>
        <begin position="1"/>
        <end position="16"/>
    </location>
</feature>
<organism evidence="2">
    <name type="scientific">Clastoptera arizonana</name>
    <name type="common">Arizona spittle bug</name>
    <dbReference type="NCBI Taxonomy" id="38151"/>
    <lineage>
        <taxon>Eukaryota</taxon>
        <taxon>Metazoa</taxon>
        <taxon>Ecdysozoa</taxon>
        <taxon>Arthropoda</taxon>
        <taxon>Hexapoda</taxon>
        <taxon>Insecta</taxon>
        <taxon>Pterygota</taxon>
        <taxon>Neoptera</taxon>
        <taxon>Paraneoptera</taxon>
        <taxon>Hemiptera</taxon>
        <taxon>Auchenorrhyncha</taxon>
        <taxon>Cercopoidea</taxon>
        <taxon>Clastopteridae</taxon>
        <taxon>Clastoptera</taxon>
    </lineage>
</organism>
<feature type="region of interest" description="Disordered" evidence="1">
    <location>
        <begin position="1"/>
        <end position="20"/>
    </location>
</feature>
<evidence type="ECO:0000313" key="2">
    <source>
        <dbReference type="EMBL" id="JAS36569.1"/>
    </source>
</evidence>
<protein>
    <recommendedName>
        <fullName evidence="3">Telomerase RNA component interacting RNase</fullName>
    </recommendedName>
</protein>
<dbReference type="PANTHER" id="PTHR34753">
    <property type="entry name" value="TELOMERASE RNA COMPONENT INTERACTING RNASE"/>
    <property type="match status" value="1"/>
</dbReference>
<feature type="compositionally biased region" description="Polar residues" evidence="1">
    <location>
        <begin position="67"/>
        <end position="76"/>
    </location>
</feature>
<dbReference type="PANTHER" id="PTHR34753:SF1">
    <property type="entry name" value="TELOMERASE RNA COMPONENT INTERACTING RNASE"/>
    <property type="match status" value="1"/>
</dbReference>
<feature type="region of interest" description="Disordered" evidence="1">
    <location>
        <begin position="30"/>
        <end position="89"/>
    </location>
</feature>
<name>A0A1B6EF72_9HEMI</name>
<feature type="compositionally biased region" description="Low complexity" evidence="1">
    <location>
        <begin position="41"/>
        <end position="51"/>
    </location>
</feature>
<dbReference type="InterPro" id="IPR038838">
    <property type="entry name" value="TRIR"/>
</dbReference>
<accession>A0A1B6EF72</accession>
<sequence length="140" mass="15646">MVYHKTNDGRGDEKPKNVFRNDGSFLEMFKKLQETGAVSQEGSSSTTESGGNVNQSQSTETKDKVIQSESKPSVSRFSGMVGKRRGGRVLPTGKVKKVKIEGQVEEEVSPKDAWSLYLAEVKKYKQTTCEEEDKRRPLVK</sequence>